<dbReference type="AlphaFoldDB" id="A0A395M300"/>
<dbReference type="Proteomes" id="UP000266389">
    <property type="component" value="Unassembled WGS sequence"/>
</dbReference>
<protein>
    <submittedName>
        <fullName evidence="2">Chlorosome protein C</fullName>
    </submittedName>
</protein>
<proteinExistence type="predicted"/>
<dbReference type="Pfam" id="PF11098">
    <property type="entry name" value="Chlorosome_CsmC"/>
    <property type="match status" value="1"/>
</dbReference>
<evidence type="ECO:0000256" key="1">
    <source>
        <dbReference type="SAM" id="MobiDB-lite"/>
    </source>
</evidence>
<accession>A0A395M300</accession>
<dbReference type="EMBL" id="PHFL01000010">
    <property type="protein sequence ID" value="RFM25116.1"/>
    <property type="molecule type" value="Genomic_DNA"/>
</dbReference>
<comment type="caution">
    <text evidence="2">The sequence shown here is derived from an EMBL/GenBank/DDBJ whole genome shotgun (WGS) entry which is preliminary data.</text>
</comment>
<feature type="region of interest" description="Disordered" evidence="1">
    <location>
        <begin position="133"/>
        <end position="152"/>
    </location>
</feature>
<organism evidence="2 3">
    <name type="scientific">Candidatus Thermochlorobacter aerophilus</name>
    <dbReference type="NCBI Taxonomy" id="1868324"/>
    <lineage>
        <taxon>Bacteria</taxon>
        <taxon>Pseudomonadati</taxon>
        <taxon>Chlorobiota</taxon>
        <taxon>Chlorobiia</taxon>
        <taxon>Chlorobiales</taxon>
        <taxon>Candidatus Thermochlorobacteriaceae</taxon>
        <taxon>Candidatus Thermochlorobacter</taxon>
    </lineage>
</organism>
<reference evidence="2 3" key="1">
    <citation type="journal article" date="2011" name="ISME J.">
        <title>Community ecology of hot spring cyanobacterial mats: predominant populations and their functional potential.</title>
        <authorList>
            <person name="Klatt C.G."/>
            <person name="Wood J.M."/>
            <person name="Rusch D.B."/>
            <person name="Bateson M.M."/>
            <person name="Hamamura N."/>
            <person name="Heidelberg J.F."/>
            <person name="Grossman A.R."/>
            <person name="Bhaya D."/>
            <person name="Cohan F.M."/>
            <person name="Kuhl M."/>
            <person name="Bryant D.A."/>
            <person name="Ward D.M."/>
        </authorList>
    </citation>
    <scope>NUCLEOTIDE SEQUENCE [LARGE SCALE GENOMIC DNA]</scope>
    <source>
        <strain evidence="2">OS</strain>
    </source>
</reference>
<name>A0A395M300_9BACT</name>
<dbReference type="InterPro" id="IPR020995">
    <property type="entry name" value="Chlorosome_envelope_CsmC"/>
</dbReference>
<gene>
    <name evidence="2" type="ORF">D0433_02785</name>
</gene>
<feature type="compositionally biased region" description="Basic and acidic residues" evidence="1">
    <location>
        <begin position="138"/>
        <end position="152"/>
    </location>
</feature>
<sequence length="152" mass="15695">MTESYQKLREEFKQMDLANRVAFLAEASILTVQSGIVGTLNLIGDVVEGASNLVGSVAQNFGIAGSSASDAATQTVNRVVITVKDATKAAGAVVKDVAKSVDAVTVDVAKTVGDVATKATEVTANVVESVQKTVSQATKKEEKPKGDKAPKT</sequence>
<evidence type="ECO:0000313" key="2">
    <source>
        <dbReference type="EMBL" id="RFM25116.1"/>
    </source>
</evidence>
<evidence type="ECO:0000313" key="3">
    <source>
        <dbReference type="Proteomes" id="UP000266389"/>
    </source>
</evidence>